<protein>
    <submittedName>
        <fullName evidence="2">Uncharacterized protein</fullName>
    </submittedName>
</protein>
<dbReference type="AlphaFoldDB" id="A0A194Q7V1"/>
<name>A0A194Q7V1_PAPXU</name>
<evidence type="ECO:0000256" key="1">
    <source>
        <dbReference type="SAM" id="MobiDB-lite"/>
    </source>
</evidence>
<evidence type="ECO:0000313" key="3">
    <source>
        <dbReference type="Proteomes" id="UP000053268"/>
    </source>
</evidence>
<accession>A0A194Q7V1</accession>
<reference evidence="2 3" key="1">
    <citation type="journal article" date="2015" name="Nat. Commun.">
        <title>Outbred genome sequencing and CRISPR/Cas9 gene editing in butterflies.</title>
        <authorList>
            <person name="Li X."/>
            <person name="Fan D."/>
            <person name="Zhang W."/>
            <person name="Liu G."/>
            <person name="Zhang L."/>
            <person name="Zhao L."/>
            <person name="Fang X."/>
            <person name="Chen L."/>
            <person name="Dong Y."/>
            <person name="Chen Y."/>
            <person name="Ding Y."/>
            <person name="Zhao R."/>
            <person name="Feng M."/>
            <person name="Zhu Y."/>
            <person name="Feng Y."/>
            <person name="Jiang X."/>
            <person name="Zhu D."/>
            <person name="Xiang H."/>
            <person name="Feng X."/>
            <person name="Li S."/>
            <person name="Wang J."/>
            <person name="Zhang G."/>
            <person name="Kronforst M.R."/>
            <person name="Wang W."/>
        </authorList>
    </citation>
    <scope>NUCLEOTIDE SEQUENCE [LARGE SCALE GENOMIC DNA]</scope>
    <source>
        <strain evidence="2">Ya'a_city_454_Px</strain>
        <tissue evidence="2">Whole body</tissue>
    </source>
</reference>
<dbReference type="Proteomes" id="UP000053268">
    <property type="component" value="Unassembled WGS sequence"/>
</dbReference>
<sequence>MSLYAGGTKLGSRSLPKARPKSKSNNKPNMLNYNLTYRISIPKAHQKHVVTLASIARLNTMLKVGLMEYQAQ</sequence>
<proteinExistence type="predicted"/>
<keyword evidence="3" id="KW-1185">Reference proteome</keyword>
<gene>
    <name evidence="2" type="ORF">RR46_08635</name>
</gene>
<evidence type="ECO:0000313" key="2">
    <source>
        <dbReference type="EMBL" id="KPJ01598.1"/>
    </source>
</evidence>
<organism evidence="2 3">
    <name type="scientific">Papilio xuthus</name>
    <name type="common">Asian swallowtail butterfly</name>
    <dbReference type="NCBI Taxonomy" id="66420"/>
    <lineage>
        <taxon>Eukaryota</taxon>
        <taxon>Metazoa</taxon>
        <taxon>Ecdysozoa</taxon>
        <taxon>Arthropoda</taxon>
        <taxon>Hexapoda</taxon>
        <taxon>Insecta</taxon>
        <taxon>Pterygota</taxon>
        <taxon>Neoptera</taxon>
        <taxon>Endopterygota</taxon>
        <taxon>Lepidoptera</taxon>
        <taxon>Glossata</taxon>
        <taxon>Ditrysia</taxon>
        <taxon>Papilionoidea</taxon>
        <taxon>Papilionidae</taxon>
        <taxon>Papilioninae</taxon>
        <taxon>Papilio</taxon>
    </lineage>
</organism>
<feature type="region of interest" description="Disordered" evidence="1">
    <location>
        <begin position="1"/>
        <end position="29"/>
    </location>
</feature>
<dbReference type="EMBL" id="KQ459324">
    <property type="protein sequence ID" value="KPJ01598.1"/>
    <property type="molecule type" value="Genomic_DNA"/>
</dbReference>